<evidence type="ECO:0000313" key="3">
    <source>
        <dbReference type="Proteomes" id="UP001287356"/>
    </source>
</evidence>
<dbReference type="AlphaFoldDB" id="A0AAE0NAX3"/>
<reference evidence="2" key="2">
    <citation type="submission" date="2023-06" db="EMBL/GenBank/DDBJ databases">
        <authorList>
            <consortium name="Lawrence Berkeley National Laboratory"/>
            <person name="Haridas S."/>
            <person name="Hensen N."/>
            <person name="Bonometti L."/>
            <person name="Westerberg I."/>
            <person name="Brannstrom I.O."/>
            <person name="Guillou S."/>
            <person name="Cros-Aarteil S."/>
            <person name="Calhoun S."/>
            <person name="Kuo A."/>
            <person name="Mondo S."/>
            <person name="Pangilinan J."/>
            <person name="Riley R."/>
            <person name="Labutti K."/>
            <person name="Andreopoulos B."/>
            <person name="Lipzen A."/>
            <person name="Chen C."/>
            <person name="Yanf M."/>
            <person name="Daum C."/>
            <person name="Ng V."/>
            <person name="Clum A."/>
            <person name="Steindorff A."/>
            <person name="Ohm R."/>
            <person name="Martin F."/>
            <person name="Silar P."/>
            <person name="Natvig D."/>
            <person name="Lalanne C."/>
            <person name="Gautier V."/>
            <person name="Ament-Velasquez S.L."/>
            <person name="Kruys A."/>
            <person name="Hutchinson M.I."/>
            <person name="Powell A.J."/>
            <person name="Barry K."/>
            <person name="Miller A.N."/>
            <person name="Grigoriev I.V."/>
            <person name="Debuchy R."/>
            <person name="Gladieux P."/>
            <person name="Thoren M.H."/>
            <person name="Johannesson H."/>
        </authorList>
    </citation>
    <scope>NUCLEOTIDE SEQUENCE</scope>
    <source>
        <strain evidence="2">CBS 958.72</strain>
    </source>
</reference>
<proteinExistence type="predicted"/>
<protein>
    <submittedName>
        <fullName evidence="2">Uncharacterized protein</fullName>
    </submittedName>
</protein>
<feature type="compositionally biased region" description="Polar residues" evidence="1">
    <location>
        <begin position="318"/>
        <end position="335"/>
    </location>
</feature>
<feature type="compositionally biased region" description="Basic and acidic residues" evidence="1">
    <location>
        <begin position="1"/>
        <end position="18"/>
    </location>
</feature>
<sequence length="398" mass="42702">MMSEHEWPEAHRKRLRDDEYADVATGGSLGFTEHRSKRLQTSLPLRTSPTSKRWAEHPTFPPSIPSFAFAAPIPSHTITPGNSDSDEASMAQDTWADEPEINHYSANDVVSEAADDDMDMTEASDAIPVNGGPAEDQGRQHLAPGMFHPVPATTSVTGRMPTPIHCSFGAQVRGNNWGGAAGSALRGEPLAMTPEEQDPNPNALAFSHNNAALADALHHGSGGMMGHESVPRSFDGSAGTAQVMADWGMAQNRRLPSPISESGGEDSLESPRMVLDSSSQHVGHGHPDHAAHQQHIAHHQQLSLNSGFQPRAGELGPDTTSPSSREGTPTENSSAMEVESSAATPSPGRKGHTRSRHTLNSWTALQPGMKRSFSIGYRSDCEKCRQKVPGHFNHIIIS</sequence>
<dbReference type="EMBL" id="JAULSN010000003">
    <property type="protein sequence ID" value="KAK3375869.1"/>
    <property type="molecule type" value="Genomic_DNA"/>
</dbReference>
<gene>
    <name evidence="2" type="ORF">B0T24DRAFT_648017</name>
</gene>
<name>A0AAE0NAX3_9PEZI</name>
<keyword evidence="3" id="KW-1185">Reference proteome</keyword>
<dbReference type="Proteomes" id="UP001287356">
    <property type="component" value="Unassembled WGS sequence"/>
</dbReference>
<reference evidence="2" key="1">
    <citation type="journal article" date="2023" name="Mol. Phylogenet. Evol.">
        <title>Genome-scale phylogeny and comparative genomics of the fungal order Sordariales.</title>
        <authorList>
            <person name="Hensen N."/>
            <person name="Bonometti L."/>
            <person name="Westerberg I."/>
            <person name="Brannstrom I.O."/>
            <person name="Guillou S."/>
            <person name="Cros-Aarteil S."/>
            <person name="Calhoun S."/>
            <person name="Haridas S."/>
            <person name="Kuo A."/>
            <person name="Mondo S."/>
            <person name="Pangilinan J."/>
            <person name="Riley R."/>
            <person name="LaButti K."/>
            <person name="Andreopoulos B."/>
            <person name="Lipzen A."/>
            <person name="Chen C."/>
            <person name="Yan M."/>
            <person name="Daum C."/>
            <person name="Ng V."/>
            <person name="Clum A."/>
            <person name="Steindorff A."/>
            <person name="Ohm R.A."/>
            <person name="Martin F."/>
            <person name="Silar P."/>
            <person name="Natvig D.O."/>
            <person name="Lalanne C."/>
            <person name="Gautier V."/>
            <person name="Ament-Velasquez S.L."/>
            <person name="Kruys A."/>
            <person name="Hutchinson M.I."/>
            <person name="Powell A.J."/>
            <person name="Barry K."/>
            <person name="Miller A.N."/>
            <person name="Grigoriev I.V."/>
            <person name="Debuchy R."/>
            <person name="Gladieux P."/>
            <person name="Hiltunen Thoren M."/>
            <person name="Johannesson H."/>
        </authorList>
    </citation>
    <scope>NUCLEOTIDE SEQUENCE</scope>
    <source>
        <strain evidence="2">CBS 958.72</strain>
    </source>
</reference>
<feature type="region of interest" description="Disordered" evidence="1">
    <location>
        <begin position="1"/>
        <end position="59"/>
    </location>
</feature>
<evidence type="ECO:0000313" key="2">
    <source>
        <dbReference type="EMBL" id="KAK3375869.1"/>
    </source>
</evidence>
<feature type="compositionally biased region" description="Polar residues" evidence="1">
    <location>
        <begin position="39"/>
        <end position="51"/>
    </location>
</feature>
<accession>A0AAE0NAX3</accession>
<evidence type="ECO:0000256" key="1">
    <source>
        <dbReference type="SAM" id="MobiDB-lite"/>
    </source>
</evidence>
<comment type="caution">
    <text evidence="2">The sequence shown here is derived from an EMBL/GenBank/DDBJ whole genome shotgun (WGS) entry which is preliminary data.</text>
</comment>
<organism evidence="2 3">
    <name type="scientific">Lasiosphaeria ovina</name>
    <dbReference type="NCBI Taxonomy" id="92902"/>
    <lineage>
        <taxon>Eukaryota</taxon>
        <taxon>Fungi</taxon>
        <taxon>Dikarya</taxon>
        <taxon>Ascomycota</taxon>
        <taxon>Pezizomycotina</taxon>
        <taxon>Sordariomycetes</taxon>
        <taxon>Sordariomycetidae</taxon>
        <taxon>Sordariales</taxon>
        <taxon>Lasiosphaeriaceae</taxon>
        <taxon>Lasiosphaeria</taxon>
    </lineage>
</organism>
<feature type="region of interest" description="Disordered" evidence="1">
    <location>
        <begin position="276"/>
        <end position="361"/>
    </location>
</feature>